<dbReference type="Proteomes" id="UP000721844">
    <property type="component" value="Unassembled WGS sequence"/>
</dbReference>
<name>A0A963Z4E5_9PROT</name>
<comment type="caution">
    <text evidence="3">The sequence shown here is derived from an EMBL/GenBank/DDBJ whole genome shotgun (WGS) entry which is preliminary data.</text>
</comment>
<evidence type="ECO:0000259" key="2">
    <source>
        <dbReference type="Pfam" id="PF13403"/>
    </source>
</evidence>
<organism evidence="3 4">
    <name type="scientific">Acidisoma cellulosilyticum</name>
    <dbReference type="NCBI Taxonomy" id="2802395"/>
    <lineage>
        <taxon>Bacteria</taxon>
        <taxon>Pseudomonadati</taxon>
        <taxon>Pseudomonadota</taxon>
        <taxon>Alphaproteobacteria</taxon>
        <taxon>Acetobacterales</taxon>
        <taxon>Acidocellaceae</taxon>
        <taxon>Acidisoma</taxon>
    </lineage>
</organism>
<evidence type="ECO:0000313" key="4">
    <source>
        <dbReference type="Proteomes" id="UP000721844"/>
    </source>
</evidence>
<dbReference type="InterPro" id="IPR036844">
    <property type="entry name" value="Hint_dom_sf"/>
</dbReference>
<accession>A0A963Z4E5</accession>
<proteinExistence type="predicted"/>
<dbReference type="RefSeq" id="WP_227309240.1">
    <property type="nucleotide sequence ID" value="NZ_JAESVA010000008.1"/>
</dbReference>
<keyword evidence="4" id="KW-1185">Reference proteome</keyword>
<gene>
    <name evidence="3" type="ORF">ACELLULO517_20190</name>
</gene>
<protein>
    <submittedName>
        <fullName evidence="3">Hint domain-containing protein</fullName>
    </submittedName>
</protein>
<dbReference type="InterPro" id="IPR028992">
    <property type="entry name" value="Hedgehog/Intein_dom"/>
</dbReference>
<dbReference type="Pfam" id="PF13403">
    <property type="entry name" value="Hint_2"/>
    <property type="match status" value="1"/>
</dbReference>
<feature type="domain" description="Hedgehog/Intein (Hint)" evidence="2">
    <location>
        <begin position="1533"/>
        <end position="1665"/>
    </location>
</feature>
<evidence type="ECO:0000256" key="1">
    <source>
        <dbReference type="SAM" id="MobiDB-lite"/>
    </source>
</evidence>
<dbReference type="EMBL" id="JAESVA010000008">
    <property type="protein sequence ID" value="MCB8882577.1"/>
    <property type="molecule type" value="Genomic_DNA"/>
</dbReference>
<feature type="region of interest" description="Disordered" evidence="1">
    <location>
        <begin position="1722"/>
        <end position="1751"/>
    </location>
</feature>
<reference evidence="3 4" key="1">
    <citation type="journal article" date="2021" name="Microorganisms">
        <title>Acidisoma silvae sp. nov. and Acidisomacellulosilytica sp. nov., Two Acidophilic Bacteria Isolated from Decaying Wood, Hydrolyzing Cellulose and Producing Poly-3-hydroxybutyrate.</title>
        <authorList>
            <person name="Mieszkin S."/>
            <person name="Pouder E."/>
            <person name="Uroz S."/>
            <person name="Simon-Colin C."/>
            <person name="Alain K."/>
        </authorList>
    </citation>
    <scope>NUCLEOTIDE SEQUENCE [LARGE SCALE GENOMIC DNA]</scope>
    <source>
        <strain evidence="3 4">HW T5.17</strain>
    </source>
</reference>
<evidence type="ECO:0000313" key="3">
    <source>
        <dbReference type="EMBL" id="MCB8882577.1"/>
    </source>
</evidence>
<sequence length="1751" mass="173156">MSETSVLDKSPQSGLVDMGDIEFYNDPSDPTPPFNITDLTEFAGSFSEIVLNVTWAQLEPTENGQLDLSAITDAIAALDVYNAAEGTDVGIKLRVWGGYTAPDWAKTIDGPPITVTGTGTIDPDQDVTETLGRFWTADYNDAWASFQTMLAKTYDGNSLIRGISNTAGASASDEPFVPLHPDQVDELEAGGYRDAAEELTLRNAIADYAAWSTTPLDYTMNEFHLEDGGTVVGDADVTLAVLQEAENSSRPVQAGNHALNDPPDLADSFVYAQIAADAALDPATVPASYQTASPVNLGSYANWPSVIAEGVTSNAGDIELWDAPGTTGFTGETSSFVGGLAGSLANGVAPVTAAPDDGAELGFIAPASVSGPAGVIALTGTDAVLLASAATEGTYTITITSVDGNALTVFDAIDVPADTALPATPVTILGTDQEVLTLASGMVSGPSLTFTTSLALANTILASLTDSVGSGTDILLITATDGSGDRTTRAVGILPTNDPSAAPQGAPPSPALASANGGTFLWTGEGPDASFAAAGNWFPTGGSPGITASALFIGQPLPTTLAGDGTPGMVTVDDTLVLSGNSDIAVGQQGTGDVDVADAAGITGVLVLAGVGTTLAIAGDLAVGGTAGTAGGAGTVIAALSPDNSSTTGLTIGGALKVWGQGAVRFTGALDPDGVTVASGGLISGDGTLAAEGGSGILNDGTIDAVADQTVGAQELTLASAVEGTGTILIDAAATLILDLSIGPFETIAFAPPDIDQLSDDPYSPTSLILQTPAGFNAAITGFSWADDLVVEDFSATNVFYSDGTLTLDGTIPPSKASDAPTTTTLTFALEGDLSGLTPTLAVTGSGTATTTSVSFVAVALGGPPGVIAPPTLEATSASASPVLIPNITLSTPLPAAPGDNSTIIVTVSAQTGALAAGSDNGQTTITQINPQTLILAGSLGAVETSLQSLSYQGGAAPTDSIGITVSDYAGTSATALIAVTNNGTTGAEYVWGGGAAGVFSNPAAWQGGSGITAPGGANRVLFNPGTFTVGGYGAIGSMTVDGSLTLTGAVMAQGLTDQNVVGQGYAVIVNGALTLAAGAVLTAGATTVVGLSGDGVLTIADGALTMTAAGPSENSLIIGMNADSQGTVLNIEQIEADGTIVVGMAGDGTLKLLGAASSVSDGGADIGQSASASGHVAVDGGEWATDGILTVGDAGAGSVTVTGAANGITGQVTAYDGTIGAQSEGAGKVTLNGGDLLIADEVAASSTLAVGGAGTGTLTLTDGSNATVGVAEAMVVEPPVQGGASPVTDLIDDTGKLTVGGMTGGSGFVAIGGGASLLVDGSGTIGGSTGAGAVVIGQTPTDAGLLALLGTLTVGASGAVALGGSSATLRASAIMLDTGAALSGAGTVSGDGGGNRTVMLSDITNNGAITAAGGSLLVYGPITGIGALAAENDANLTLQAAVSAGQTLTLGDDARATLNDVLAFEGTISGFTLGDALELASTDATAAVWNADTLTITTHETSIMLNLSGSFAENAFVVQSDGLGGTLVELACFAAGTRLATPHGECRVEALRVNDLITTASGNQRPVQWIGHRRVDIARHPSPDKIRPVRIAAHAFGPHRPARPLFLSPDHAILFDGVLIPIKHLIDGIWVTQVDMTSVTYFHIELATHDIVLAEGLAAETFLDVGNRTAFAGGGSPIQLHPLFEAKGITEPDTCLTWEALAYAPLRVTGAEVEQARAALGQESPAGNGRRVLGSDRAGSQAAAAKHLRL</sequence>
<dbReference type="SUPFAM" id="SSF51294">
    <property type="entry name" value="Hedgehog/intein (Hint) domain"/>
    <property type="match status" value="1"/>
</dbReference>